<feature type="compositionally biased region" description="Low complexity" evidence="1">
    <location>
        <begin position="26"/>
        <end position="39"/>
    </location>
</feature>
<keyword evidence="3" id="KW-1185">Reference proteome</keyword>
<feature type="compositionally biased region" description="Basic and acidic residues" evidence="1">
    <location>
        <begin position="8"/>
        <end position="24"/>
    </location>
</feature>
<evidence type="ECO:0000313" key="3">
    <source>
        <dbReference type="Proteomes" id="UP001274830"/>
    </source>
</evidence>
<evidence type="ECO:0000256" key="1">
    <source>
        <dbReference type="SAM" id="MobiDB-lite"/>
    </source>
</evidence>
<feature type="region of interest" description="Disordered" evidence="1">
    <location>
        <begin position="1"/>
        <end position="146"/>
    </location>
</feature>
<proteinExistence type="predicted"/>
<gene>
    <name evidence="2" type="ORF">LTR78_008590</name>
</gene>
<comment type="caution">
    <text evidence="2">The sequence shown here is derived from an EMBL/GenBank/DDBJ whole genome shotgun (WGS) entry which is preliminary data.</text>
</comment>
<accession>A0AAE0WIR2</accession>
<evidence type="ECO:0000313" key="2">
    <source>
        <dbReference type="EMBL" id="KAK3671491.1"/>
    </source>
</evidence>
<feature type="compositionally biased region" description="Polar residues" evidence="1">
    <location>
        <begin position="65"/>
        <end position="82"/>
    </location>
</feature>
<dbReference type="Proteomes" id="UP001274830">
    <property type="component" value="Unassembled WGS sequence"/>
</dbReference>
<sequence length="146" mass="16308">MPSWDNAASRHVEEEEMEMEKLDHNQAQQQSLLSQQDSSRYYNNQPEHAGDLGAMHAQPYHDYSQHQQYAPSIALTAQQSAYPPTYHSGPDRNAYAPTGQQYRGYEPSVAPSYHTTAQGIVSPLSPPPPQGNGMGRKPVQGTWRDV</sequence>
<protein>
    <submittedName>
        <fullName evidence="2">Uncharacterized protein</fullName>
    </submittedName>
</protein>
<name>A0AAE0WIR2_9PEZI</name>
<organism evidence="2 3">
    <name type="scientific">Recurvomyces mirabilis</name>
    <dbReference type="NCBI Taxonomy" id="574656"/>
    <lineage>
        <taxon>Eukaryota</taxon>
        <taxon>Fungi</taxon>
        <taxon>Dikarya</taxon>
        <taxon>Ascomycota</taxon>
        <taxon>Pezizomycotina</taxon>
        <taxon>Dothideomycetes</taxon>
        <taxon>Dothideomycetidae</taxon>
        <taxon>Mycosphaerellales</taxon>
        <taxon>Teratosphaeriaceae</taxon>
        <taxon>Recurvomyces</taxon>
    </lineage>
</organism>
<reference evidence="2" key="1">
    <citation type="submission" date="2023-07" db="EMBL/GenBank/DDBJ databases">
        <title>Black Yeasts Isolated from many extreme environments.</title>
        <authorList>
            <person name="Coleine C."/>
            <person name="Stajich J.E."/>
            <person name="Selbmann L."/>
        </authorList>
    </citation>
    <scope>NUCLEOTIDE SEQUENCE</scope>
    <source>
        <strain evidence="2">CCFEE 5485</strain>
    </source>
</reference>
<dbReference type="AlphaFoldDB" id="A0AAE0WIR2"/>
<dbReference type="EMBL" id="JAUTXT010000042">
    <property type="protein sequence ID" value="KAK3671491.1"/>
    <property type="molecule type" value="Genomic_DNA"/>
</dbReference>